<evidence type="ECO:0000256" key="3">
    <source>
        <dbReference type="ARBA" id="ARBA00007970"/>
    </source>
</evidence>
<dbReference type="InterPro" id="IPR015421">
    <property type="entry name" value="PyrdxlP-dep_Trfase_major"/>
</dbReference>
<organism evidence="16 17">
    <name type="scientific">Scandinavium lactucae</name>
    <dbReference type="NCBI Taxonomy" id="3095028"/>
    <lineage>
        <taxon>Bacteria</taxon>
        <taxon>Pseudomonadati</taxon>
        <taxon>Pseudomonadota</taxon>
        <taxon>Gammaproteobacteria</taxon>
        <taxon>Enterobacterales</taxon>
        <taxon>Enterobacteriaceae</taxon>
        <taxon>Scandinavium</taxon>
    </lineage>
</organism>
<dbReference type="InterPro" id="IPR015424">
    <property type="entry name" value="PyrdxlP-dep_Trfase"/>
</dbReference>
<dbReference type="HAMAP" id="MF_01023">
    <property type="entry name" value="HisC_aminotrans_2"/>
    <property type="match status" value="1"/>
</dbReference>
<dbReference type="RefSeq" id="WP_319627719.1">
    <property type="nucleotide sequence ID" value="NZ_JAWXRB010000029.1"/>
</dbReference>
<dbReference type="InterPro" id="IPR015422">
    <property type="entry name" value="PyrdxlP-dep_Trfase_small"/>
</dbReference>
<evidence type="ECO:0000256" key="12">
    <source>
        <dbReference type="ARBA" id="ARBA00030262"/>
    </source>
</evidence>
<evidence type="ECO:0000256" key="1">
    <source>
        <dbReference type="ARBA" id="ARBA00001933"/>
    </source>
</evidence>
<dbReference type="InterPro" id="IPR004839">
    <property type="entry name" value="Aminotransferase_I/II_large"/>
</dbReference>
<dbReference type="NCBIfam" id="TIGR01141">
    <property type="entry name" value="hisC"/>
    <property type="match status" value="1"/>
</dbReference>
<dbReference type="InterPro" id="IPR005861">
    <property type="entry name" value="HisP_aminotrans"/>
</dbReference>
<gene>
    <name evidence="14 16" type="primary">hisC</name>
    <name evidence="16" type="ORF">SIL20_06355</name>
</gene>
<comment type="similarity">
    <text evidence="3 14">Belongs to the class-II pyridoxal-phosphate-dependent aminotransferase family. Histidinol-phosphate aminotransferase subfamily.</text>
</comment>
<evidence type="ECO:0000256" key="14">
    <source>
        <dbReference type="HAMAP-Rule" id="MF_01023"/>
    </source>
</evidence>
<proteinExistence type="inferred from homology"/>
<accession>A0AAJ2VWR4</accession>
<dbReference type="PROSITE" id="PS00599">
    <property type="entry name" value="AA_TRANSFER_CLASS_2"/>
    <property type="match status" value="1"/>
</dbReference>
<sequence>MSIEELARKNVRDLTPYQSARRLGGKGDVWLNANEFPTAVTFDLSQQTLNRYPECQPKAVIDNYAQYAGVKPEQVLVSRGADEGIELLIRAFCEPGKDAILFCPPTYGMYSVSAETFGVEYRTVPALENWQLNLQAIADKLDGVKVVYVCSPNNPTGQIINQQDLRVLLEMTRGKALVVADEAYIEFCPQATLTTWLADYPHLVVLRTLSKAFALAGLRCGFTLANEDVIALLMKVIAPYPLSTPVADIAAQALSPQGINAMRERVAQILAERQYLVTQLREIPCVEQVFDSETNYILARITASSAVFKSLWDQGIILRDQNKQPSLSGCLRITIGTRDESQRVIDALRAEKV</sequence>
<dbReference type="AlphaFoldDB" id="A0AAJ2VWR4"/>
<dbReference type="FunFam" id="3.40.640.10:FF:000032">
    <property type="entry name" value="Histidinol-phosphate aminotransferase"/>
    <property type="match status" value="1"/>
</dbReference>
<dbReference type="Proteomes" id="UP001282336">
    <property type="component" value="Unassembled WGS sequence"/>
</dbReference>
<comment type="pathway">
    <text evidence="2 14">Amino-acid biosynthesis; L-histidine biosynthesis; L-histidine from 5-phospho-alpha-D-ribose 1-diphosphate: step 7/9.</text>
</comment>
<evidence type="ECO:0000256" key="9">
    <source>
        <dbReference type="ARBA" id="ARBA00022679"/>
    </source>
</evidence>
<evidence type="ECO:0000256" key="7">
    <source>
        <dbReference type="ARBA" id="ARBA00022576"/>
    </source>
</evidence>
<evidence type="ECO:0000256" key="10">
    <source>
        <dbReference type="ARBA" id="ARBA00022898"/>
    </source>
</evidence>
<keyword evidence="11 14" id="KW-0368">Histidine biosynthesis</keyword>
<dbReference type="Gene3D" id="3.90.1150.10">
    <property type="entry name" value="Aspartate Aminotransferase, domain 1"/>
    <property type="match status" value="1"/>
</dbReference>
<dbReference type="InterPro" id="IPR001917">
    <property type="entry name" value="Aminotrans_II_pyridoxalP_BS"/>
</dbReference>
<dbReference type="GO" id="GO:0000105">
    <property type="term" value="P:L-histidine biosynthetic process"/>
    <property type="evidence" value="ECO:0007669"/>
    <property type="project" value="UniProtKB-UniRule"/>
</dbReference>
<comment type="catalytic activity">
    <reaction evidence="13 14">
        <text>L-histidinol phosphate + 2-oxoglutarate = 3-(imidazol-4-yl)-2-oxopropyl phosphate + L-glutamate</text>
        <dbReference type="Rhea" id="RHEA:23744"/>
        <dbReference type="ChEBI" id="CHEBI:16810"/>
        <dbReference type="ChEBI" id="CHEBI:29985"/>
        <dbReference type="ChEBI" id="CHEBI:57766"/>
        <dbReference type="ChEBI" id="CHEBI:57980"/>
        <dbReference type="EC" id="2.6.1.9"/>
    </reaction>
</comment>
<name>A0AAJ2VWR4_9ENTR</name>
<keyword evidence="9 14" id="KW-0808">Transferase</keyword>
<dbReference type="PANTHER" id="PTHR42885">
    <property type="entry name" value="HISTIDINOL-PHOSPHATE AMINOTRANSFERASE-RELATED"/>
    <property type="match status" value="1"/>
</dbReference>
<dbReference type="EMBL" id="JAWXRC010000022">
    <property type="protein sequence ID" value="MDX6031133.1"/>
    <property type="molecule type" value="Genomic_DNA"/>
</dbReference>
<evidence type="ECO:0000256" key="4">
    <source>
        <dbReference type="ARBA" id="ARBA00011738"/>
    </source>
</evidence>
<evidence type="ECO:0000313" key="16">
    <source>
        <dbReference type="EMBL" id="MDX6031133.1"/>
    </source>
</evidence>
<protein>
    <recommendedName>
        <fullName evidence="6 14">Histidinol-phosphate aminotransferase</fullName>
        <ecNumber evidence="5 14">2.6.1.9</ecNumber>
    </recommendedName>
    <alternativeName>
        <fullName evidence="12 14">Imidazole acetol-phosphate transaminase</fullName>
    </alternativeName>
</protein>
<dbReference type="GO" id="GO:0030170">
    <property type="term" value="F:pyridoxal phosphate binding"/>
    <property type="evidence" value="ECO:0007669"/>
    <property type="project" value="InterPro"/>
</dbReference>
<dbReference type="CDD" id="cd00609">
    <property type="entry name" value="AAT_like"/>
    <property type="match status" value="1"/>
</dbReference>
<comment type="caution">
    <text evidence="16">The sequence shown here is derived from an EMBL/GenBank/DDBJ whole genome shotgun (WGS) entry which is preliminary data.</text>
</comment>
<keyword evidence="10 14" id="KW-0663">Pyridoxal phosphate</keyword>
<dbReference type="Gene3D" id="3.40.640.10">
    <property type="entry name" value="Type I PLP-dependent aspartate aminotransferase-like (Major domain)"/>
    <property type="match status" value="1"/>
</dbReference>
<evidence type="ECO:0000256" key="8">
    <source>
        <dbReference type="ARBA" id="ARBA00022605"/>
    </source>
</evidence>
<dbReference type="Pfam" id="PF00155">
    <property type="entry name" value="Aminotran_1_2"/>
    <property type="match status" value="1"/>
</dbReference>
<keyword evidence="7 14" id="KW-0032">Aminotransferase</keyword>
<evidence type="ECO:0000259" key="15">
    <source>
        <dbReference type="Pfam" id="PF00155"/>
    </source>
</evidence>
<dbReference type="SUPFAM" id="SSF53383">
    <property type="entry name" value="PLP-dependent transferases"/>
    <property type="match status" value="1"/>
</dbReference>
<feature type="modified residue" description="N6-(pyridoxal phosphate)lysine" evidence="14">
    <location>
        <position position="211"/>
    </location>
</feature>
<comment type="cofactor">
    <cofactor evidence="1 14">
        <name>pyridoxal 5'-phosphate</name>
        <dbReference type="ChEBI" id="CHEBI:597326"/>
    </cofactor>
</comment>
<keyword evidence="8 14" id="KW-0028">Amino-acid biosynthesis</keyword>
<evidence type="ECO:0000256" key="6">
    <source>
        <dbReference type="ARBA" id="ARBA00018048"/>
    </source>
</evidence>
<evidence type="ECO:0000256" key="11">
    <source>
        <dbReference type="ARBA" id="ARBA00023102"/>
    </source>
</evidence>
<reference evidence="16" key="1">
    <citation type="submission" date="2023-11" db="EMBL/GenBank/DDBJ databases">
        <title>Scandinavium wanjuensis sp. nov., isolated from lettuce South Korea.</title>
        <authorList>
            <person name="Park J."/>
            <person name="Park S."/>
            <person name="Oh K.K."/>
            <person name="Cho G.S."/>
            <person name="Franz C.M.A.P."/>
        </authorList>
    </citation>
    <scope>NUCLEOTIDE SEQUENCE</scope>
    <source>
        <strain evidence="16">V105_12</strain>
    </source>
</reference>
<evidence type="ECO:0000256" key="2">
    <source>
        <dbReference type="ARBA" id="ARBA00005011"/>
    </source>
</evidence>
<feature type="domain" description="Aminotransferase class I/classII large" evidence="15">
    <location>
        <begin position="43"/>
        <end position="348"/>
    </location>
</feature>
<dbReference type="GO" id="GO:0004400">
    <property type="term" value="F:histidinol-phosphate transaminase activity"/>
    <property type="evidence" value="ECO:0007669"/>
    <property type="project" value="UniProtKB-UniRule"/>
</dbReference>
<comment type="subunit">
    <text evidence="4 14">Homodimer.</text>
</comment>
<dbReference type="EC" id="2.6.1.9" evidence="5 14"/>
<evidence type="ECO:0000313" key="17">
    <source>
        <dbReference type="Proteomes" id="UP001282336"/>
    </source>
</evidence>
<dbReference type="FunFam" id="3.90.1150.10:FF:000042">
    <property type="entry name" value="Histidinol-phosphate aminotransferase"/>
    <property type="match status" value="1"/>
</dbReference>
<dbReference type="PANTHER" id="PTHR42885:SF2">
    <property type="entry name" value="HISTIDINOL-PHOSPHATE AMINOTRANSFERASE"/>
    <property type="match status" value="1"/>
</dbReference>
<evidence type="ECO:0000256" key="5">
    <source>
        <dbReference type="ARBA" id="ARBA00012748"/>
    </source>
</evidence>
<evidence type="ECO:0000256" key="13">
    <source>
        <dbReference type="ARBA" id="ARBA00047481"/>
    </source>
</evidence>